<sequence length="223" mass="24220">MADNPEIPTAEETVDEPTAIDVAEDIDATQTEQAEKLHIGHADSDESPAAGRLARWRKRLQRRRLSRVGTALVASAVIVAALAGLSGWLGYRAYQKHEAQARQNLYVATARQGAVNLTTINYTQVDADVQRILDLATGAFHDDFEQRAKPFEEVVKAAQSKSEGTVTDAGLESQRGDSAQVLVAVAVKSRTAGGEEAPREWRMRIEVRSVGDDAKVSNVVFVP</sequence>
<evidence type="ECO:0000256" key="2">
    <source>
        <dbReference type="ARBA" id="ARBA00023136"/>
    </source>
</evidence>
<evidence type="ECO:0000313" key="6">
    <source>
        <dbReference type="Proteomes" id="UP000250347"/>
    </source>
</evidence>
<gene>
    <name evidence="5" type="ORF">DQP58_17785</name>
</gene>
<feature type="compositionally biased region" description="Basic and acidic residues" evidence="3">
    <location>
        <begin position="33"/>
        <end position="44"/>
    </location>
</feature>
<keyword evidence="2 4" id="KW-0472">Membrane</keyword>
<dbReference type="AlphaFoldDB" id="A0A329KLG4"/>
<keyword evidence="4" id="KW-0812">Transmembrane</keyword>
<evidence type="ECO:0000313" key="5">
    <source>
        <dbReference type="EMBL" id="RAU92796.1"/>
    </source>
</evidence>
<keyword evidence="4" id="KW-1133">Transmembrane helix</keyword>
<feature type="transmembrane region" description="Helical" evidence="4">
    <location>
        <begin position="65"/>
        <end position="91"/>
    </location>
</feature>
<dbReference type="PANTHER" id="PTHR37042:SF4">
    <property type="entry name" value="OUTER MEMBRANE PROTEIN RV1973"/>
    <property type="match status" value="1"/>
</dbReference>
<dbReference type="EMBL" id="QMEU01000060">
    <property type="protein sequence ID" value="RAU92796.1"/>
    <property type="molecule type" value="Genomic_DNA"/>
</dbReference>
<dbReference type="PANTHER" id="PTHR37042">
    <property type="entry name" value="OUTER MEMBRANE PROTEIN RV1973"/>
    <property type="match status" value="1"/>
</dbReference>
<evidence type="ECO:0000256" key="4">
    <source>
        <dbReference type="SAM" id="Phobius"/>
    </source>
</evidence>
<dbReference type="GO" id="GO:0016020">
    <property type="term" value="C:membrane"/>
    <property type="evidence" value="ECO:0007669"/>
    <property type="project" value="UniProtKB-SubCell"/>
</dbReference>
<comment type="caution">
    <text evidence="5">The sequence shown here is derived from an EMBL/GenBank/DDBJ whole genome shotgun (WGS) entry which is preliminary data.</text>
</comment>
<dbReference type="Proteomes" id="UP000250347">
    <property type="component" value="Unassembled WGS sequence"/>
</dbReference>
<protein>
    <submittedName>
        <fullName evidence="5">Mce protein</fullName>
    </submittedName>
</protein>
<accession>A0A329KLG4</accession>
<evidence type="ECO:0000256" key="3">
    <source>
        <dbReference type="SAM" id="MobiDB-lite"/>
    </source>
</evidence>
<feature type="region of interest" description="Disordered" evidence="3">
    <location>
        <begin position="1"/>
        <end position="50"/>
    </location>
</feature>
<proteinExistence type="predicted"/>
<evidence type="ECO:0000256" key="1">
    <source>
        <dbReference type="ARBA" id="ARBA00004370"/>
    </source>
</evidence>
<name>A0A329KLG4_9MYCO</name>
<comment type="subcellular location">
    <subcellularLocation>
        <location evidence="1">Membrane</location>
    </subcellularLocation>
</comment>
<dbReference type="RefSeq" id="WP_112709589.1">
    <property type="nucleotide sequence ID" value="NZ_QMEU01000060.1"/>
</dbReference>
<organism evidence="5 6">
    <name type="scientific">Mycobacterium colombiense</name>
    <dbReference type="NCBI Taxonomy" id="339268"/>
    <lineage>
        <taxon>Bacteria</taxon>
        <taxon>Bacillati</taxon>
        <taxon>Actinomycetota</taxon>
        <taxon>Actinomycetes</taxon>
        <taxon>Mycobacteriales</taxon>
        <taxon>Mycobacteriaceae</taxon>
        <taxon>Mycobacterium</taxon>
        <taxon>Mycobacterium avium complex (MAC)</taxon>
    </lineage>
</organism>
<reference evidence="5 6" key="1">
    <citation type="submission" date="2018-06" db="EMBL/GenBank/DDBJ databases">
        <title>NTM in soil in Japan.</title>
        <authorList>
            <person name="Ohya K."/>
        </authorList>
    </citation>
    <scope>NUCLEOTIDE SEQUENCE [LARGE SCALE GENOMIC DNA]</scope>
    <source>
        <strain evidence="5 6">GF76</strain>
    </source>
</reference>